<dbReference type="Proteomes" id="UP001063228">
    <property type="component" value="Chromosome"/>
</dbReference>
<gene>
    <name evidence="1" type="ORF">K3169_14385</name>
</gene>
<accession>A0ABY6FMB8</accession>
<proteinExistence type="predicted"/>
<evidence type="ECO:0000313" key="2">
    <source>
        <dbReference type="Proteomes" id="UP001063228"/>
    </source>
</evidence>
<organism evidence="1 2">
    <name type="scientific">Pseudomonas phytophila</name>
    <dbReference type="NCBI Taxonomy" id="2867264"/>
    <lineage>
        <taxon>Bacteria</taxon>
        <taxon>Pseudomonadati</taxon>
        <taxon>Pseudomonadota</taxon>
        <taxon>Gammaproteobacteria</taxon>
        <taxon>Pseudomonadales</taxon>
        <taxon>Pseudomonadaceae</taxon>
        <taxon>Pseudomonas</taxon>
    </lineage>
</organism>
<evidence type="ECO:0000313" key="1">
    <source>
        <dbReference type="EMBL" id="UXZ98969.1"/>
    </source>
</evidence>
<reference evidence="1" key="1">
    <citation type="submission" date="2021-08" db="EMBL/GenBank/DDBJ databases">
        <title>Complete genome sequence of Pseudomonas phytophila.</title>
        <authorList>
            <person name="Weir B.S."/>
            <person name="Templeton M.D."/>
            <person name="Arshed S."/>
            <person name="Andersen M.T."/>
            <person name="Jayaraman J."/>
        </authorList>
    </citation>
    <scope>NUCLEOTIDE SEQUENCE</scope>
    <source>
        <strain evidence="1">ICMP 23753</strain>
    </source>
</reference>
<dbReference type="RefSeq" id="WP_263272103.1">
    <property type="nucleotide sequence ID" value="NZ_CP081201.1"/>
</dbReference>
<sequence>MVNINSKSVKDLVLSSPYKKIVDELKKELKLKVLEDYEDIFNRLDTDAVNRSGLDVTSLESLFSERAGELKSYSINKHKLMSGIQEEQEYSRGEEPEAMDRDSNIVSKGYVPGFLLANAIEYLLDEKSKKELEDYLKESRIPGAKSYAKQVATFKL</sequence>
<keyword evidence="2" id="KW-1185">Reference proteome</keyword>
<protein>
    <submittedName>
        <fullName evidence="1">Uncharacterized protein</fullName>
    </submittedName>
</protein>
<name>A0ABY6FMB8_9PSED</name>
<dbReference type="EMBL" id="CP081201">
    <property type="protein sequence ID" value="UXZ98969.1"/>
    <property type="molecule type" value="Genomic_DNA"/>
</dbReference>